<dbReference type="PANTHER" id="PTHR43845:SF1">
    <property type="entry name" value="BLR5969 PROTEIN"/>
    <property type="match status" value="1"/>
</dbReference>
<dbReference type="GO" id="GO:0010124">
    <property type="term" value="P:phenylacetate catabolic process"/>
    <property type="evidence" value="ECO:0007669"/>
    <property type="project" value="UniProtKB-UniRule"/>
</dbReference>
<keyword evidence="2 9" id="KW-0436">Ligase</keyword>
<sequence length="449" mass="49722">MPIFQPELETLPRPKLKALQDERLREQVAYVYERVPFYKQALDERGLKPGDIRGLEDIHKLPFTRKKDLRDTYPFGLFAVPRHELARIHASSGTTGKPTVVGYTKGDLEIFAEVVARSLAAAGAQPGMMLHNAYGYGLFTGGLGLHGGAEKLGMIVVPVSGGMTERQVMLIQDFKPEVICCTPSYAQTLAEEFKKRGVSPEEISLKYAVLGAEPWTEAIRKSVDEGLGVKSTNIYGLSEIIGPGVSNEDVSERDGLSYIWEDHFYPEVVHPETGEPLPEGEVGVLVLTTLTKKAMPVLRYWTGDLTYITREPGASGRTHARMAQIKGRTDDMLIVRGVNVYPTQIEAVLTQIPEVAPHYQIVLRRERTMDEVELKLEVAEPFFREVGAQMLSDEIIEADHRLSALRDKVAHKIKDNIGVSVKVTLLSPGSAPRSEGGKLKRVADLRNLG</sequence>
<evidence type="ECO:0000256" key="4">
    <source>
        <dbReference type="ARBA" id="ARBA00060591"/>
    </source>
</evidence>
<evidence type="ECO:0000256" key="7">
    <source>
        <dbReference type="ARBA" id="ARBA00068695"/>
    </source>
</evidence>
<comment type="subunit">
    <text evidence="1">Monomer.</text>
</comment>
<feature type="domain" description="AMP-dependent synthetase/ligase" evidence="10">
    <location>
        <begin position="80"/>
        <end position="287"/>
    </location>
</feature>
<dbReference type="PANTHER" id="PTHR43845">
    <property type="entry name" value="BLR5969 PROTEIN"/>
    <property type="match status" value="1"/>
</dbReference>
<dbReference type="RefSeq" id="WP_119277510.1">
    <property type="nucleotide sequence ID" value="NZ_QWLA01000030.1"/>
</dbReference>
<comment type="caution">
    <text evidence="12">The sequence shown here is derived from an EMBL/GenBank/DDBJ whole genome shotgun (WGS) entry which is preliminary data.</text>
</comment>
<keyword evidence="13" id="KW-1185">Reference proteome</keyword>
<evidence type="ECO:0000313" key="13">
    <source>
        <dbReference type="Proteomes" id="UP000265341"/>
    </source>
</evidence>
<protein>
    <recommendedName>
        <fullName evidence="7 9">Phenylacetate-coenzyme A ligase</fullName>
        <ecNumber evidence="6 9">6.2.1.30</ecNumber>
    </recommendedName>
    <alternativeName>
        <fullName evidence="8 9">Phenylacetyl-CoA ligase</fullName>
    </alternativeName>
</protein>
<dbReference type="Gene3D" id="3.40.50.12780">
    <property type="entry name" value="N-terminal domain of ligase-like"/>
    <property type="match status" value="1"/>
</dbReference>
<feature type="domain" description="AMP-dependent ligase C-terminal" evidence="11">
    <location>
        <begin position="337"/>
        <end position="446"/>
    </location>
</feature>
<reference evidence="12 13" key="1">
    <citation type="submission" date="2018-08" db="EMBL/GenBank/DDBJ databases">
        <title>Meiothermus roseus NBRC 110900 genome sequencing project.</title>
        <authorList>
            <person name="Da Costa M.S."/>
            <person name="Albuquerque L."/>
            <person name="Raposo P."/>
            <person name="Froufe H.J.C."/>
            <person name="Barroso C.S."/>
            <person name="Egas C."/>
        </authorList>
    </citation>
    <scope>NUCLEOTIDE SEQUENCE [LARGE SCALE GENOMIC DNA]</scope>
    <source>
        <strain evidence="12 13">NBRC 110900</strain>
    </source>
</reference>
<comment type="pathway">
    <text evidence="4 9">Aromatic compound metabolism; phenylacetate degradation.</text>
</comment>
<evidence type="ECO:0000259" key="11">
    <source>
        <dbReference type="Pfam" id="PF14535"/>
    </source>
</evidence>
<evidence type="ECO:0000256" key="2">
    <source>
        <dbReference type="ARBA" id="ARBA00022598"/>
    </source>
</evidence>
<evidence type="ECO:0000313" key="12">
    <source>
        <dbReference type="EMBL" id="RIH86368.1"/>
    </source>
</evidence>
<evidence type="ECO:0000256" key="6">
    <source>
        <dbReference type="ARBA" id="ARBA00066629"/>
    </source>
</evidence>
<organism evidence="12 13">
    <name type="scientific">Calidithermus roseus</name>
    <dbReference type="NCBI Taxonomy" id="1644118"/>
    <lineage>
        <taxon>Bacteria</taxon>
        <taxon>Thermotogati</taxon>
        <taxon>Deinococcota</taxon>
        <taxon>Deinococci</taxon>
        <taxon>Thermales</taxon>
        <taxon>Thermaceae</taxon>
        <taxon>Calidithermus</taxon>
    </lineage>
</organism>
<comment type="similarity">
    <text evidence="5 9">Belongs to the phenylacetyl-CoA ligase family.</text>
</comment>
<gene>
    <name evidence="12" type="ORF">Mrose_01781</name>
</gene>
<comment type="function">
    <text evidence="9">Catalyzes the activation of phenylacetic acid (PA) to phenylacetyl-CoA (PA-CoA).</text>
</comment>
<dbReference type="InterPro" id="IPR000873">
    <property type="entry name" value="AMP-dep_synth/lig_dom"/>
</dbReference>
<evidence type="ECO:0000256" key="1">
    <source>
        <dbReference type="ARBA" id="ARBA00011245"/>
    </source>
</evidence>
<dbReference type="InterPro" id="IPR028154">
    <property type="entry name" value="AMP-dep_Lig_C"/>
</dbReference>
<dbReference type="PIRSF" id="PIRSF006444">
    <property type="entry name" value="PaaK"/>
    <property type="match status" value="1"/>
</dbReference>
<evidence type="ECO:0000259" key="10">
    <source>
        <dbReference type="Pfam" id="PF00501"/>
    </source>
</evidence>
<evidence type="ECO:0000256" key="5">
    <source>
        <dbReference type="ARBA" id="ARBA00061566"/>
    </source>
</evidence>
<dbReference type="GO" id="GO:0000166">
    <property type="term" value="F:nucleotide binding"/>
    <property type="evidence" value="ECO:0007669"/>
    <property type="project" value="UniProtKB-KW"/>
</dbReference>
<dbReference type="UniPathway" id="UPA00930"/>
<proteinExistence type="inferred from homology"/>
<dbReference type="CDD" id="cd05913">
    <property type="entry name" value="PaaK"/>
    <property type="match status" value="1"/>
</dbReference>
<dbReference type="EC" id="6.2.1.30" evidence="6 9"/>
<dbReference type="EMBL" id="QWLA01000030">
    <property type="protein sequence ID" value="RIH86368.1"/>
    <property type="molecule type" value="Genomic_DNA"/>
</dbReference>
<dbReference type="AlphaFoldDB" id="A0A399EQY4"/>
<name>A0A399EQY4_9DEIN</name>
<dbReference type="Pfam" id="PF00501">
    <property type="entry name" value="AMP-binding"/>
    <property type="match status" value="1"/>
</dbReference>
<dbReference type="FunFam" id="3.40.50.12780:FF:000016">
    <property type="entry name" value="Phenylacetate-coenzyme A ligase"/>
    <property type="match status" value="1"/>
</dbReference>
<dbReference type="OrthoDB" id="580775at2"/>
<evidence type="ECO:0000256" key="9">
    <source>
        <dbReference type="PIRNR" id="PIRNR006444"/>
    </source>
</evidence>
<evidence type="ECO:0000256" key="8">
    <source>
        <dbReference type="ARBA" id="ARBA00075111"/>
    </source>
</evidence>
<dbReference type="Pfam" id="PF14535">
    <property type="entry name" value="AMP-binding_C_2"/>
    <property type="match status" value="1"/>
</dbReference>
<dbReference type="GO" id="GO:0047475">
    <property type="term" value="F:phenylacetate-CoA ligase activity"/>
    <property type="evidence" value="ECO:0007669"/>
    <property type="project" value="UniProtKB-EC"/>
</dbReference>
<evidence type="ECO:0000256" key="3">
    <source>
        <dbReference type="ARBA" id="ARBA00022741"/>
    </source>
</evidence>
<dbReference type="SUPFAM" id="SSF56801">
    <property type="entry name" value="Acetyl-CoA synthetase-like"/>
    <property type="match status" value="1"/>
</dbReference>
<accession>A0A399EQY4</accession>
<comment type="catalytic activity">
    <reaction evidence="9">
        <text>2-phenylacetate + ATP + CoA = phenylacetyl-CoA + AMP + diphosphate</text>
        <dbReference type="Rhea" id="RHEA:20956"/>
        <dbReference type="ChEBI" id="CHEBI:18401"/>
        <dbReference type="ChEBI" id="CHEBI:30616"/>
        <dbReference type="ChEBI" id="CHEBI:33019"/>
        <dbReference type="ChEBI" id="CHEBI:57287"/>
        <dbReference type="ChEBI" id="CHEBI:57390"/>
        <dbReference type="ChEBI" id="CHEBI:456215"/>
        <dbReference type="EC" id="6.2.1.30"/>
    </reaction>
</comment>
<dbReference type="Proteomes" id="UP000265341">
    <property type="component" value="Unassembled WGS sequence"/>
</dbReference>
<dbReference type="InterPro" id="IPR045851">
    <property type="entry name" value="AMP-bd_C_sf"/>
</dbReference>
<dbReference type="InterPro" id="IPR042099">
    <property type="entry name" value="ANL_N_sf"/>
</dbReference>
<dbReference type="InterPro" id="IPR011880">
    <property type="entry name" value="PA_CoA_ligase"/>
</dbReference>
<keyword evidence="3 9" id="KW-0547">Nucleotide-binding</keyword>
<dbReference type="Gene3D" id="3.30.300.30">
    <property type="match status" value="1"/>
</dbReference>